<dbReference type="AlphaFoldDB" id="D7TIH4"/>
<evidence type="ECO:0000313" key="3">
    <source>
        <dbReference type="Proteomes" id="UP000009183"/>
    </source>
</evidence>
<keyword evidence="3" id="KW-1185">Reference proteome</keyword>
<reference evidence="3" key="1">
    <citation type="journal article" date="2007" name="Nature">
        <title>The grapevine genome sequence suggests ancestral hexaploidization in major angiosperm phyla.</title>
        <authorList>
            <consortium name="The French-Italian Public Consortium for Grapevine Genome Characterization."/>
            <person name="Jaillon O."/>
            <person name="Aury J.-M."/>
            <person name="Noel B."/>
            <person name="Policriti A."/>
            <person name="Clepet C."/>
            <person name="Casagrande A."/>
            <person name="Choisne N."/>
            <person name="Aubourg S."/>
            <person name="Vitulo N."/>
            <person name="Jubin C."/>
            <person name="Vezzi A."/>
            <person name="Legeai F."/>
            <person name="Hugueney P."/>
            <person name="Dasilva C."/>
            <person name="Horner D."/>
            <person name="Mica E."/>
            <person name="Jublot D."/>
            <person name="Poulain J."/>
            <person name="Bruyere C."/>
            <person name="Billault A."/>
            <person name="Segurens B."/>
            <person name="Gouyvenoux M."/>
            <person name="Ugarte E."/>
            <person name="Cattonaro F."/>
            <person name="Anthouard V."/>
            <person name="Vico V."/>
            <person name="Del Fabbro C."/>
            <person name="Alaux M."/>
            <person name="Di Gaspero G."/>
            <person name="Dumas V."/>
            <person name="Felice N."/>
            <person name="Paillard S."/>
            <person name="Juman I."/>
            <person name="Moroldo M."/>
            <person name="Scalabrin S."/>
            <person name="Canaguier A."/>
            <person name="Le Clainche I."/>
            <person name="Malacrida G."/>
            <person name="Durand E."/>
            <person name="Pesole G."/>
            <person name="Laucou V."/>
            <person name="Chatelet P."/>
            <person name="Merdinoglu D."/>
            <person name="Delledonne M."/>
            <person name="Pezzotti M."/>
            <person name="Lecharny A."/>
            <person name="Scarpelli C."/>
            <person name="Artiguenave F."/>
            <person name="Pe M.E."/>
            <person name="Valle G."/>
            <person name="Morgante M."/>
            <person name="Caboche M."/>
            <person name="Adam-Blondon A.-F."/>
            <person name="Weissenbach J."/>
            <person name="Quetier F."/>
            <person name="Wincker P."/>
        </authorList>
    </citation>
    <scope>NUCLEOTIDE SEQUENCE [LARGE SCALE GENOMIC DNA]</scope>
    <source>
        <strain evidence="3">cv. Pinot noir / PN40024</strain>
    </source>
</reference>
<keyword evidence="1" id="KW-1133">Transmembrane helix</keyword>
<dbReference type="EMBL" id="FN595991">
    <property type="protein sequence ID" value="CBI30050.3"/>
    <property type="molecule type" value="Genomic_DNA"/>
</dbReference>
<accession>D7TIH4</accession>
<proteinExistence type="predicted"/>
<dbReference type="Proteomes" id="UP000009183">
    <property type="component" value="Chromosome 8"/>
</dbReference>
<keyword evidence="1" id="KW-0812">Transmembrane</keyword>
<dbReference type="HOGENOM" id="CLU_2872238_0_0_1"/>
<dbReference type="InParanoid" id="D7TIH4"/>
<dbReference type="PaxDb" id="29760-VIT_08s0007g06070.t01"/>
<gene>
    <name evidence="2" type="ordered locus">VIT_08s0007g06070</name>
</gene>
<sequence length="64" mass="7301">MVWQLAFYVANVLVLVITLSTLAFRNLVAQNQKDLGLSYLTIHPITSHPLIVILKNVFNIFNNF</sequence>
<evidence type="ECO:0000313" key="2">
    <source>
        <dbReference type="EMBL" id="CBI30050.3"/>
    </source>
</evidence>
<name>D7TIH4_VITVI</name>
<protein>
    <submittedName>
        <fullName evidence="2">Uncharacterized protein</fullName>
    </submittedName>
</protein>
<evidence type="ECO:0000256" key="1">
    <source>
        <dbReference type="SAM" id="Phobius"/>
    </source>
</evidence>
<feature type="transmembrane region" description="Helical" evidence="1">
    <location>
        <begin position="6"/>
        <end position="24"/>
    </location>
</feature>
<keyword evidence="1" id="KW-0472">Membrane</keyword>
<organism evidence="2 3">
    <name type="scientific">Vitis vinifera</name>
    <name type="common">Grape</name>
    <dbReference type="NCBI Taxonomy" id="29760"/>
    <lineage>
        <taxon>Eukaryota</taxon>
        <taxon>Viridiplantae</taxon>
        <taxon>Streptophyta</taxon>
        <taxon>Embryophyta</taxon>
        <taxon>Tracheophyta</taxon>
        <taxon>Spermatophyta</taxon>
        <taxon>Magnoliopsida</taxon>
        <taxon>eudicotyledons</taxon>
        <taxon>Gunneridae</taxon>
        <taxon>Pentapetalae</taxon>
        <taxon>rosids</taxon>
        <taxon>Vitales</taxon>
        <taxon>Vitaceae</taxon>
        <taxon>Viteae</taxon>
        <taxon>Vitis</taxon>
    </lineage>
</organism>